<accession>T0VGF1</accession>
<dbReference type="EMBL" id="ATBE01000230">
    <property type="protein sequence ID" value="EQC95066.1"/>
    <property type="molecule type" value="Genomic_DNA"/>
</dbReference>
<dbReference type="InterPro" id="IPR001387">
    <property type="entry name" value="Cro/C1-type_HTH"/>
</dbReference>
<organism evidence="2 3">
    <name type="scientific">Lactococcus cremoris subsp. cremoris TIFN3</name>
    <dbReference type="NCBI Taxonomy" id="1234873"/>
    <lineage>
        <taxon>Bacteria</taxon>
        <taxon>Bacillati</taxon>
        <taxon>Bacillota</taxon>
        <taxon>Bacilli</taxon>
        <taxon>Lactobacillales</taxon>
        <taxon>Streptococcaceae</taxon>
        <taxon>Lactococcus</taxon>
        <taxon>Lactococcus cremoris subsp. cremoris</taxon>
    </lineage>
</organism>
<dbReference type="InterPro" id="IPR010982">
    <property type="entry name" value="Lambda_DNA-bd_dom_sf"/>
</dbReference>
<dbReference type="AlphaFoldDB" id="T0VGF1"/>
<protein>
    <recommendedName>
        <fullName evidence="1">HTH cro/C1-type domain-containing protein</fullName>
    </recommendedName>
</protein>
<evidence type="ECO:0000313" key="2">
    <source>
        <dbReference type="EMBL" id="EQC95066.1"/>
    </source>
</evidence>
<gene>
    <name evidence="2" type="ORF">LLT3_14855</name>
</gene>
<evidence type="ECO:0000259" key="1">
    <source>
        <dbReference type="PROSITE" id="PS50943"/>
    </source>
</evidence>
<dbReference type="SUPFAM" id="SSF47413">
    <property type="entry name" value="lambda repressor-like DNA-binding domains"/>
    <property type="match status" value="1"/>
</dbReference>
<sequence length="98" mass="11574">MTGYELKEFRKSHTLNQETMSRLLGLSKRQYQRLERSENPIKEEYAEALLSGEIIPKEKSQVVMECRFDALNLSFPNKGIMEQVLLFFGNHFIRFRST</sequence>
<evidence type="ECO:0000313" key="3">
    <source>
        <dbReference type="Proteomes" id="UP000015664"/>
    </source>
</evidence>
<dbReference type="Gene3D" id="1.10.260.40">
    <property type="entry name" value="lambda repressor-like DNA-binding domains"/>
    <property type="match status" value="1"/>
</dbReference>
<dbReference type="Pfam" id="PF01381">
    <property type="entry name" value="HTH_3"/>
    <property type="match status" value="1"/>
</dbReference>
<dbReference type="PROSITE" id="PS50943">
    <property type="entry name" value="HTH_CROC1"/>
    <property type="match status" value="1"/>
</dbReference>
<dbReference type="Proteomes" id="UP000015664">
    <property type="component" value="Unassembled WGS sequence"/>
</dbReference>
<name>T0VGF1_LACLC</name>
<comment type="caution">
    <text evidence="2">The sequence shown here is derived from an EMBL/GenBank/DDBJ whole genome shotgun (WGS) entry which is preliminary data.</text>
</comment>
<feature type="domain" description="HTH cro/C1-type" evidence="1">
    <location>
        <begin position="6"/>
        <end position="49"/>
    </location>
</feature>
<proteinExistence type="predicted"/>
<dbReference type="CDD" id="cd00093">
    <property type="entry name" value="HTH_XRE"/>
    <property type="match status" value="1"/>
</dbReference>
<reference evidence="2 3" key="1">
    <citation type="journal article" date="2013" name="ISME J.">
        <title>Multifactorial diversity sustains microbial community stability.</title>
        <authorList>
            <person name="Erkus O."/>
            <person name="de Jager V.C."/>
            <person name="Spus M."/>
            <person name="van Alen-Boerrigter I.J."/>
            <person name="van Rijswijck I.M."/>
            <person name="Hazelwood L."/>
            <person name="Janssen P.W."/>
            <person name="van Hijum S.A."/>
            <person name="Kleerebezem M."/>
            <person name="Smid E.J."/>
        </authorList>
    </citation>
    <scope>NUCLEOTIDE SEQUENCE [LARGE SCALE GENOMIC DNA]</scope>
    <source>
        <strain evidence="2 3">TIFN3</strain>
    </source>
</reference>
<dbReference type="GO" id="GO:0003677">
    <property type="term" value="F:DNA binding"/>
    <property type="evidence" value="ECO:0007669"/>
    <property type="project" value="InterPro"/>
</dbReference>